<keyword evidence="4" id="KW-1185">Reference proteome</keyword>
<reference evidence="4" key="1">
    <citation type="journal article" date="2019" name="Int. J. Syst. Evol. Microbiol.">
        <title>The Global Catalogue of Microorganisms (GCM) 10K type strain sequencing project: providing services to taxonomists for standard genome sequencing and annotation.</title>
        <authorList>
            <consortium name="The Broad Institute Genomics Platform"/>
            <consortium name="The Broad Institute Genome Sequencing Center for Infectious Disease"/>
            <person name="Wu L."/>
            <person name="Ma J."/>
        </authorList>
    </citation>
    <scope>NUCLEOTIDE SEQUENCE [LARGE SCALE GENOMIC DNA]</scope>
    <source>
        <strain evidence="4">CGMCC 4.7289</strain>
    </source>
</reference>
<dbReference type="InterPro" id="IPR025339">
    <property type="entry name" value="DUF4245"/>
</dbReference>
<proteinExistence type="predicted"/>
<organism evidence="3 4">
    <name type="scientific">Hamadaea flava</name>
    <dbReference type="NCBI Taxonomy" id="1742688"/>
    <lineage>
        <taxon>Bacteria</taxon>
        <taxon>Bacillati</taxon>
        <taxon>Actinomycetota</taxon>
        <taxon>Actinomycetes</taxon>
        <taxon>Micromonosporales</taxon>
        <taxon>Micromonosporaceae</taxon>
        <taxon>Hamadaea</taxon>
    </lineage>
</organism>
<sequence length="186" mass="19211">MTSSPATDSAQDEVTQTAADAGKRVRRPRDMALSLAVLFVPILLVLGVGRFLYGDSTTATVDPAVALSSAARASMSPIPQGQVPDGWKVVSAAYRDGVLRLGYLTEADKGVQLVQGSGDAAAFVRTELSASAKQEGAMEIAGADWQRWTGRPGESALVRSTGAVTVIVVGPVGEADLVKLVTAARA</sequence>
<dbReference type="EMBL" id="JBHSAY010000005">
    <property type="protein sequence ID" value="MFC4130406.1"/>
    <property type="molecule type" value="Genomic_DNA"/>
</dbReference>
<dbReference type="Pfam" id="PF14030">
    <property type="entry name" value="DUF4245"/>
    <property type="match status" value="1"/>
</dbReference>
<evidence type="ECO:0000313" key="4">
    <source>
        <dbReference type="Proteomes" id="UP001595816"/>
    </source>
</evidence>
<keyword evidence="2" id="KW-0472">Membrane</keyword>
<name>A0ABV8LHL2_9ACTN</name>
<evidence type="ECO:0000313" key="3">
    <source>
        <dbReference type="EMBL" id="MFC4130406.1"/>
    </source>
</evidence>
<comment type="caution">
    <text evidence="3">The sequence shown here is derived from an EMBL/GenBank/DDBJ whole genome shotgun (WGS) entry which is preliminary data.</text>
</comment>
<feature type="region of interest" description="Disordered" evidence="1">
    <location>
        <begin position="1"/>
        <end position="23"/>
    </location>
</feature>
<evidence type="ECO:0000256" key="2">
    <source>
        <dbReference type="SAM" id="Phobius"/>
    </source>
</evidence>
<keyword evidence="2" id="KW-1133">Transmembrane helix</keyword>
<gene>
    <name evidence="3" type="ORF">ACFOZ4_07300</name>
</gene>
<accession>A0ABV8LHL2</accession>
<feature type="transmembrane region" description="Helical" evidence="2">
    <location>
        <begin position="32"/>
        <end position="53"/>
    </location>
</feature>
<protein>
    <submittedName>
        <fullName evidence="3">DUF4245 domain-containing protein</fullName>
    </submittedName>
</protein>
<evidence type="ECO:0000256" key="1">
    <source>
        <dbReference type="SAM" id="MobiDB-lite"/>
    </source>
</evidence>
<dbReference type="RefSeq" id="WP_253757953.1">
    <property type="nucleotide sequence ID" value="NZ_JAMZDZ010000001.1"/>
</dbReference>
<keyword evidence="2" id="KW-0812">Transmembrane</keyword>
<feature type="compositionally biased region" description="Polar residues" evidence="1">
    <location>
        <begin position="1"/>
        <end position="18"/>
    </location>
</feature>
<dbReference type="Proteomes" id="UP001595816">
    <property type="component" value="Unassembled WGS sequence"/>
</dbReference>